<reference evidence="11 12" key="1">
    <citation type="submission" date="2020-08" db="EMBL/GenBank/DDBJ databases">
        <title>Winkia gen. nov., sp. nov., isolated from faeces of the Anser albifrons in China.</title>
        <authorList>
            <person name="Liu Q."/>
        </authorList>
    </citation>
    <scope>NUCLEOTIDE SEQUENCE [LARGE SCALE GENOMIC DNA]</scope>
    <source>
        <strain evidence="11 12">C62</strain>
    </source>
</reference>
<dbReference type="Pfam" id="PF02880">
    <property type="entry name" value="PGM_PMM_III"/>
    <property type="match status" value="1"/>
</dbReference>
<dbReference type="RefSeq" id="WP_191071353.1">
    <property type="nucleotide sequence ID" value="NZ_JACRUO010000001.1"/>
</dbReference>
<evidence type="ECO:0000256" key="7">
    <source>
        <dbReference type="RuleBase" id="RU004326"/>
    </source>
</evidence>
<dbReference type="InterPro" id="IPR005846">
    <property type="entry name" value="A-D-PHexomutase_a/b/a-III"/>
</dbReference>
<dbReference type="Pfam" id="PF02878">
    <property type="entry name" value="PGM_PMM_I"/>
    <property type="match status" value="1"/>
</dbReference>
<dbReference type="InterPro" id="IPR036900">
    <property type="entry name" value="A-D-PHexomutase_C_sf"/>
</dbReference>
<proteinExistence type="inferred from homology"/>
<protein>
    <submittedName>
        <fullName evidence="11">Alpha-D-glucose phosphate-specific phosphoglucomutase</fullName>
        <ecNumber evidence="11">5.4.2.2</ecNumber>
    </submittedName>
</protein>
<dbReference type="EC" id="5.4.2.2" evidence="11"/>
<feature type="domain" description="Alpha-D-phosphohexomutase alpha/beta/alpha" evidence="8">
    <location>
        <begin position="38"/>
        <end position="187"/>
    </location>
</feature>
<feature type="domain" description="Alpha-D-phosphohexomutase alpha/beta/alpha" evidence="9">
    <location>
        <begin position="219"/>
        <end position="333"/>
    </location>
</feature>
<evidence type="ECO:0000313" key="12">
    <source>
        <dbReference type="Proteomes" id="UP000627538"/>
    </source>
</evidence>
<evidence type="ECO:0000256" key="6">
    <source>
        <dbReference type="ARBA" id="ARBA00023235"/>
    </source>
</evidence>
<dbReference type="Proteomes" id="UP000627538">
    <property type="component" value="Unassembled WGS sequence"/>
</dbReference>
<comment type="caution">
    <text evidence="11">The sequence shown here is derived from an EMBL/GenBank/DDBJ whole genome shotgun (WGS) entry which is preliminary data.</text>
</comment>
<dbReference type="GO" id="GO:0006166">
    <property type="term" value="P:purine ribonucleoside salvage"/>
    <property type="evidence" value="ECO:0007669"/>
    <property type="project" value="TreeGrafter"/>
</dbReference>
<gene>
    <name evidence="11" type="ORF">H8R10_03475</name>
</gene>
<dbReference type="Pfam" id="PF02879">
    <property type="entry name" value="PGM_PMM_II"/>
    <property type="match status" value="1"/>
</dbReference>
<dbReference type="EMBL" id="JACRUO010000001">
    <property type="protein sequence ID" value="MBD3689292.1"/>
    <property type="molecule type" value="Genomic_DNA"/>
</dbReference>
<organism evidence="11 12">
    <name type="scientific">Nanchangia anserum</name>
    <dbReference type="NCBI Taxonomy" id="2692125"/>
    <lineage>
        <taxon>Bacteria</taxon>
        <taxon>Bacillati</taxon>
        <taxon>Actinomycetota</taxon>
        <taxon>Actinomycetes</taxon>
        <taxon>Actinomycetales</taxon>
        <taxon>Actinomycetaceae</taxon>
        <taxon>Nanchangia</taxon>
    </lineage>
</organism>
<accession>A0A8I0GEB8</accession>
<dbReference type="AlphaFoldDB" id="A0A8I0GEB8"/>
<sequence>MHERAGTPALPEDLIDVDAVLSAYYDLQPDPDIPAQRVSFGTSGHRGSSLDTAFNEAHIVAITQAICDYRARMGYDGPLFLGRDSHVLSEPAHRSALEVLVANGVDVRVDSRDSFVPTPAISHAILTANGAGTPEGVRLEGPGLADGIVITPSHNPPRDGGFKYNPPHGGPADTDATGWIAERANQILHEGWDTVSRAFGEALDPDTSEHITRYDYLTNYVDDLEQIIDMAAIRRAGVRIGADPLGGAAVDYWQAIAERYGLDLDVVNPEVDPTFRFMTLDWDGKIRMDCSSPQAMASLLAVMEKNEDGETRYDIATGNDTDSDRHGIVTADGLMNPNHYLAVAIEYLYTHRDGWADDCAIGKTLVSSSLIDKVAESLGRRLIEVPVGFKYFVPGLVDGSVGFGGEESAGASFLRFDGTVWTTDKDGIIMCLLASEILAVTGKTPSQLHREQVERFGASAYTRVEAPADAEQKATLKKLSPDDVTADELAGDPITAKLVRAPGNDAEIGGLKVTTPTAWFAARPSGTEDIYKIYAESFAGEDHLARVVDEAKVVVSQALSR</sequence>
<dbReference type="PROSITE" id="PS00710">
    <property type="entry name" value="PGM_PMM"/>
    <property type="match status" value="1"/>
</dbReference>
<dbReference type="GO" id="GO:0000287">
    <property type="term" value="F:magnesium ion binding"/>
    <property type="evidence" value="ECO:0007669"/>
    <property type="project" value="InterPro"/>
</dbReference>
<dbReference type="SUPFAM" id="SSF55957">
    <property type="entry name" value="Phosphoglucomutase, C-terminal domain"/>
    <property type="match status" value="1"/>
</dbReference>
<keyword evidence="3" id="KW-0597">Phosphoprotein</keyword>
<evidence type="ECO:0000256" key="3">
    <source>
        <dbReference type="ARBA" id="ARBA00022553"/>
    </source>
</evidence>
<keyword evidence="12" id="KW-1185">Reference proteome</keyword>
<dbReference type="NCBIfam" id="TIGR01132">
    <property type="entry name" value="pgm"/>
    <property type="match status" value="1"/>
</dbReference>
<evidence type="ECO:0000256" key="5">
    <source>
        <dbReference type="ARBA" id="ARBA00022842"/>
    </source>
</evidence>
<dbReference type="GO" id="GO:0008973">
    <property type="term" value="F:phosphopentomutase activity"/>
    <property type="evidence" value="ECO:0007669"/>
    <property type="project" value="TreeGrafter"/>
</dbReference>
<dbReference type="GO" id="GO:0004614">
    <property type="term" value="F:phosphoglucomutase activity"/>
    <property type="evidence" value="ECO:0007669"/>
    <property type="project" value="UniProtKB-EC"/>
</dbReference>
<dbReference type="Gene3D" id="3.30.310.50">
    <property type="entry name" value="Alpha-D-phosphohexomutase, C-terminal domain"/>
    <property type="match status" value="1"/>
</dbReference>
<dbReference type="PANTHER" id="PTHR45745:SF1">
    <property type="entry name" value="PHOSPHOGLUCOMUTASE 2B-RELATED"/>
    <property type="match status" value="1"/>
</dbReference>
<evidence type="ECO:0000256" key="1">
    <source>
        <dbReference type="ARBA" id="ARBA00001946"/>
    </source>
</evidence>
<comment type="cofactor">
    <cofactor evidence="1">
        <name>Mg(2+)</name>
        <dbReference type="ChEBI" id="CHEBI:18420"/>
    </cofactor>
</comment>
<comment type="similarity">
    <text evidence="2 7">Belongs to the phosphohexose mutase family.</text>
</comment>
<dbReference type="InterPro" id="IPR005844">
    <property type="entry name" value="A-D-PHexomutase_a/b/a-I"/>
</dbReference>
<name>A0A8I0GEB8_9ACTO</name>
<feature type="domain" description="Alpha-D-phosphohexomutase alpha/beta/alpha" evidence="10">
    <location>
        <begin position="336"/>
        <end position="456"/>
    </location>
</feature>
<keyword evidence="6 11" id="KW-0413">Isomerase</keyword>
<dbReference type="CDD" id="cd05801">
    <property type="entry name" value="PGM_like3"/>
    <property type="match status" value="1"/>
</dbReference>
<evidence type="ECO:0000313" key="11">
    <source>
        <dbReference type="EMBL" id="MBD3689292.1"/>
    </source>
</evidence>
<dbReference type="GO" id="GO:0005975">
    <property type="term" value="P:carbohydrate metabolic process"/>
    <property type="evidence" value="ECO:0007669"/>
    <property type="project" value="InterPro"/>
</dbReference>
<keyword evidence="4 7" id="KW-0479">Metal-binding</keyword>
<evidence type="ECO:0000256" key="4">
    <source>
        <dbReference type="ARBA" id="ARBA00022723"/>
    </source>
</evidence>
<keyword evidence="5 7" id="KW-0460">Magnesium</keyword>
<evidence type="ECO:0000259" key="8">
    <source>
        <dbReference type="Pfam" id="PF02878"/>
    </source>
</evidence>
<dbReference type="InterPro" id="IPR016066">
    <property type="entry name" value="A-D-PHexomutase_CS"/>
</dbReference>
<evidence type="ECO:0000256" key="2">
    <source>
        <dbReference type="ARBA" id="ARBA00010231"/>
    </source>
</evidence>
<evidence type="ECO:0000259" key="10">
    <source>
        <dbReference type="Pfam" id="PF02880"/>
    </source>
</evidence>
<dbReference type="InterPro" id="IPR005852">
    <property type="entry name" value="PGM_a-D-Glc-sp"/>
</dbReference>
<dbReference type="PANTHER" id="PTHR45745">
    <property type="entry name" value="PHOSPHOMANNOMUTASE 45A"/>
    <property type="match status" value="1"/>
</dbReference>
<dbReference type="SUPFAM" id="SSF53738">
    <property type="entry name" value="Phosphoglucomutase, first 3 domains"/>
    <property type="match status" value="3"/>
</dbReference>
<dbReference type="Gene3D" id="3.40.120.10">
    <property type="entry name" value="Alpha-D-Glucose-1,6-Bisphosphate, subunit A, domain 3"/>
    <property type="match status" value="3"/>
</dbReference>
<dbReference type="InterPro" id="IPR016055">
    <property type="entry name" value="A-D-PHexomutase_a/b/a-I/II/III"/>
</dbReference>
<dbReference type="InterPro" id="IPR005845">
    <property type="entry name" value="A-D-PHexomutase_a/b/a-II"/>
</dbReference>
<evidence type="ECO:0000259" key="9">
    <source>
        <dbReference type="Pfam" id="PF02879"/>
    </source>
</evidence>